<dbReference type="InterPro" id="IPR029058">
    <property type="entry name" value="AB_hydrolase_fold"/>
</dbReference>
<keyword evidence="4" id="KW-1185">Reference proteome</keyword>
<dbReference type="EMBL" id="CP021435">
    <property type="protein sequence ID" value="ATJ81921.1"/>
    <property type="molecule type" value="Genomic_DNA"/>
</dbReference>
<dbReference type="PANTHER" id="PTHR22946:SF9">
    <property type="entry name" value="POLYKETIDE TRANSFERASE AF380"/>
    <property type="match status" value="1"/>
</dbReference>
<evidence type="ECO:0000256" key="1">
    <source>
        <dbReference type="ARBA" id="ARBA00022801"/>
    </source>
</evidence>
<dbReference type="AlphaFoldDB" id="A0A291P4X7"/>
<gene>
    <name evidence="3" type="ORF">BEI_0934</name>
</gene>
<reference evidence="3 4" key="1">
    <citation type="journal article" date="2017" name="Sci. Rep.">
        <title>Revealing the Saline Adaptation Strategies of the Halophilic Bacterium Halomonas beimenensis through High-throughput Omics and Transposon Mutagenesis Approaches.</title>
        <authorList>
            <person name="Chen Y.H."/>
            <person name="Lin S.S."/>
            <person name="Shyu Y.T."/>
        </authorList>
    </citation>
    <scope>NUCLEOTIDE SEQUENCE [LARGE SCALE GENOMIC DNA]</scope>
    <source>
        <strain evidence="3 4">NTU-111</strain>
    </source>
</reference>
<dbReference type="SUPFAM" id="SSF53474">
    <property type="entry name" value="alpha/beta-Hydrolases"/>
    <property type="match status" value="1"/>
</dbReference>
<evidence type="ECO:0000313" key="4">
    <source>
        <dbReference type="Proteomes" id="UP000219993"/>
    </source>
</evidence>
<dbReference type="GO" id="GO:0052689">
    <property type="term" value="F:carboxylic ester hydrolase activity"/>
    <property type="evidence" value="ECO:0007669"/>
    <property type="project" value="UniProtKB-ARBA"/>
</dbReference>
<evidence type="ECO:0000313" key="3">
    <source>
        <dbReference type="EMBL" id="ATJ81921.1"/>
    </source>
</evidence>
<feature type="domain" description="Serine aminopeptidase S33" evidence="2">
    <location>
        <begin position="55"/>
        <end position="164"/>
    </location>
</feature>
<dbReference type="PROSITE" id="PS50096">
    <property type="entry name" value="IQ"/>
    <property type="match status" value="1"/>
</dbReference>
<accession>A0A291P4X7</accession>
<name>A0A291P4X7_9GAMM</name>
<dbReference type="InterPro" id="IPR050261">
    <property type="entry name" value="FrsA_esterase"/>
</dbReference>
<sequence length="329" mass="36643">MRGLSQDVNADKGSANSQSLEKIMQSESVSIISDGLKLDGSYYWEEGVVQDEAPIVIVCSGFTGLKHIHPERFARFLTKQGFLCFGFDYRGFGESEGKRGKVLLEEQVRDIANVVAYVRARADEEGRKLVLAGWGMAGGLVLDAFRQVEDLVDALISMNGFFDAVRVQKALRGELGWKEFRQFLNQERLRLAQGGEAQAIDPFRIYPLDPISKSYVDGVLWKTPGYGLTSDLDFADSLIAFRPESHIDQRFARTPLLIAHGGENDLHPVTEAQSLYATYPGPKAMYLLPEGGHTEWMLDDDPKFQTFAGQVADWLKETAWTPVSQQAVA</sequence>
<organism evidence="3 4">
    <name type="scientific">Halomonas beimenensis</name>
    <dbReference type="NCBI Taxonomy" id="475662"/>
    <lineage>
        <taxon>Bacteria</taxon>
        <taxon>Pseudomonadati</taxon>
        <taxon>Pseudomonadota</taxon>
        <taxon>Gammaproteobacteria</taxon>
        <taxon>Oceanospirillales</taxon>
        <taxon>Halomonadaceae</taxon>
        <taxon>Halomonas</taxon>
    </lineage>
</organism>
<dbReference type="Gene3D" id="3.40.50.1820">
    <property type="entry name" value="alpha/beta hydrolase"/>
    <property type="match status" value="1"/>
</dbReference>
<dbReference type="Proteomes" id="UP000219993">
    <property type="component" value="Chromosome"/>
</dbReference>
<dbReference type="PANTHER" id="PTHR22946">
    <property type="entry name" value="DIENELACTONE HYDROLASE DOMAIN-CONTAINING PROTEIN-RELATED"/>
    <property type="match status" value="1"/>
</dbReference>
<dbReference type="InterPro" id="IPR022742">
    <property type="entry name" value="Hydrolase_4"/>
</dbReference>
<keyword evidence="1 3" id="KW-0378">Hydrolase</keyword>
<proteinExistence type="predicted"/>
<dbReference type="Pfam" id="PF12146">
    <property type="entry name" value="Hydrolase_4"/>
    <property type="match status" value="1"/>
</dbReference>
<evidence type="ECO:0000259" key="2">
    <source>
        <dbReference type="Pfam" id="PF12146"/>
    </source>
</evidence>
<dbReference type="KEGG" id="hbe:BEI_0934"/>
<protein>
    <submittedName>
        <fullName evidence="3">Hydrolase of the alpha/beta superfamily</fullName>
    </submittedName>
</protein>